<dbReference type="AlphaFoldDB" id="A0A7T9I223"/>
<dbReference type="GO" id="GO:0005737">
    <property type="term" value="C:cytoplasm"/>
    <property type="evidence" value="ECO:0007669"/>
    <property type="project" value="UniProtKB-SubCell"/>
</dbReference>
<reference evidence="7" key="1">
    <citation type="submission" date="2020-11" db="EMBL/GenBank/DDBJ databases">
        <title>Connecting structure to function with the recovery of over 1000 high-quality activated sludge metagenome-assembled genomes encoding full-length rRNA genes using long-read sequencing.</title>
        <authorList>
            <person name="Singleton C.M."/>
            <person name="Petriglieri F."/>
            <person name="Kristensen J.M."/>
            <person name="Kirkegaard R.H."/>
            <person name="Michaelsen T.Y."/>
            <person name="Andersen M.H."/>
            <person name="Karst S.M."/>
            <person name="Dueholm M.S."/>
            <person name="Nielsen P.H."/>
            <person name="Albertsen M."/>
        </authorList>
    </citation>
    <scope>NUCLEOTIDE SEQUENCE</scope>
    <source>
        <strain evidence="7">Fred_18-Q3-R57-64_BAT3C.431</strain>
    </source>
</reference>
<dbReference type="GO" id="GO:0003723">
    <property type="term" value="F:RNA binding"/>
    <property type="evidence" value="ECO:0007669"/>
    <property type="project" value="InterPro"/>
</dbReference>
<comment type="catalytic activity">
    <reaction evidence="6">
        <text>Endonucleolytic cleavage of RNA, removing 5'-extranucleotides from tRNA precursor.</text>
        <dbReference type="EC" id="3.1.26.5"/>
    </reaction>
</comment>
<dbReference type="InterPro" id="IPR023538">
    <property type="entry name" value="RNP1"/>
</dbReference>
<dbReference type="EC" id="3.1.26.5" evidence="6"/>
<keyword evidence="5 6" id="KW-0378">Hydrolase</keyword>
<evidence type="ECO:0000256" key="3">
    <source>
        <dbReference type="ARBA" id="ARBA00022722"/>
    </source>
</evidence>
<dbReference type="SMART" id="SM00538">
    <property type="entry name" value="POP4"/>
    <property type="match status" value="1"/>
</dbReference>
<keyword evidence="2 6" id="KW-0819">tRNA processing</keyword>
<dbReference type="Gene3D" id="2.30.30.210">
    <property type="entry name" value="Ribonuclease P/MRP, subunit p29"/>
    <property type="match status" value="1"/>
</dbReference>
<dbReference type="GO" id="GO:0004526">
    <property type="term" value="F:ribonuclease P activity"/>
    <property type="evidence" value="ECO:0007669"/>
    <property type="project" value="UniProtKB-UniRule"/>
</dbReference>
<sequence>MIKTATYSISGKVLPFHEMIGLNVRVSGSKDTQKQAMQGKIVDETQRTFVIETPNGMEKTIPKNESTFTFDLTQGEAIEVEGKDILYTPVERLKAKWGN</sequence>
<gene>
    <name evidence="6" type="primary">rnp1</name>
    <name evidence="7" type="ORF">IPJ89_01820</name>
</gene>
<dbReference type="GO" id="GO:0001682">
    <property type="term" value="P:tRNA 5'-leader removal"/>
    <property type="evidence" value="ECO:0007669"/>
    <property type="project" value="UniProtKB-UniRule"/>
</dbReference>
<proteinExistence type="inferred from homology"/>
<dbReference type="Proteomes" id="UP000596004">
    <property type="component" value="Chromosome"/>
</dbReference>
<name>A0A7T9I223_9ARCH</name>
<dbReference type="InterPro" id="IPR036980">
    <property type="entry name" value="RNase_P/MRP_Rpp29_sf"/>
</dbReference>
<comment type="similarity">
    <text evidence="6">Belongs to the eukaryotic/archaeal RNase P protein component 1 family.</text>
</comment>
<protein>
    <recommendedName>
        <fullName evidence="6">Ribonuclease P protein component 1</fullName>
        <shortName evidence="6">RNase P component 1</shortName>
        <ecNumber evidence="6">3.1.26.5</ecNumber>
    </recommendedName>
    <alternativeName>
        <fullName evidence="6">Rpp29</fullName>
    </alternativeName>
</protein>
<comment type="function">
    <text evidence="6">Part of ribonuclease P, a protein complex that generates mature tRNA molecules by cleaving their 5'-ends.</text>
</comment>
<evidence type="ECO:0000313" key="7">
    <source>
        <dbReference type="EMBL" id="QQR92963.1"/>
    </source>
</evidence>
<dbReference type="EMBL" id="CP064981">
    <property type="protein sequence ID" value="QQR92963.1"/>
    <property type="molecule type" value="Genomic_DNA"/>
</dbReference>
<comment type="subunit">
    <text evidence="6">Consists of a catalytic RNA component and at least 4-5 protein subunits.</text>
</comment>
<keyword evidence="4 6" id="KW-0255">Endonuclease</keyword>
<dbReference type="InterPro" id="IPR002730">
    <property type="entry name" value="Rpp29/RNP1"/>
</dbReference>
<dbReference type="GO" id="GO:0030677">
    <property type="term" value="C:ribonuclease P complex"/>
    <property type="evidence" value="ECO:0007669"/>
    <property type="project" value="UniProtKB-UniRule"/>
</dbReference>
<organism evidence="7">
    <name type="scientific">Candidatus Iainarchaeum sp</name>
    <dbReference type="NCBI Taxonomy" id="3101447"/>
    <lineage>
        <taxon>Archaea</taxon>
        <taxon>Candidatus Iainarchaeota</taxon>
        <taxon>Candidatus Iainarchaeia</taxon>
        <taxon>Candidatus Iainarchaeales</taxon>
        <taxon>Candidatus Iainarchaeaceae</taxon>
        <taxon>Candidatus Iainarchaeum</taxon>
    </lineage>
</organism>
<evidence type="ECO:0000256" key="1">
    <source>
        <dbReference type="ARBA" id="ARBA00022490"/>
    </source>
</evidence>
<evidence type="ECO:0000256" key="5">
    <source>
        <dbReference type="ARBA" id="ARBA00022801"/>
    </source>
</evidence>
<keyword evidence="3 6" id="KW-0540">Nuclease</keyword>
<evidence type="ECO:0000256" key="2">
    <source>
        <dbReference type="ARBA" id="ARBA00022694"/>
    </source>
</evidence>
<dbReference type="Pfam" id="PF01868">
    <property type="entry name" value="RNase_P-MRP_p29"/>
    <property type="match status" value="1"/>
</dbReference>
<keyword evidence="1 6" id="KW-0963">Cytoplasm</keyword>
<dbReference type="SUPFAM" id="SSF101744">
    <property type="entry name" value="Rof/RNase P subunit-like"/>
    <property type="match status" value="1"/>
</dbReference>
<dbReference type="InterPro" id="IPR023534">
    <property type="entry name" value="Rof/RNase_P-like"/>
</dbReference>
<evidence type="ECO:0000256" key="6">
    <source>
        <dbReference type="HAMAP-Rule" id="MF_00754"/>
    </source>
</evidence>
<comment type="subcellular location">
    <subcellularLocation>
        <location evidence="6">Cytoplasm</location>
    </subcellularLocation>
</comment>
<evidence type="ECO:0000256" key="4">
    <source>
        <dbReference type="ARBA" id="ARBA00022759"/>
    </source>
</evidence>
<dbReference type="HAMAP" id="MF_00754">
    <property type="entry name" value="RNase_P_1"/>
    <property type="match status" value="1"/>
</dbReference>
<accession>A0A7T9I223</accession>